<gene>
    <name evidence="1" type="ORF">BU23DRAFT_126605</name>
</gene>
<dbReference type="AlphaFoldDB" id="A0A6A5VB52"/>
<sequence>MHDDGTGVGRCVPRVTTIRRRISPRKRTQNRSALDECNRSDFSRYMIVAMSVQTRIPAQSTAGLGPQKVWIGIQKLVPAHSLKKSRGPTLGSTVDGLAIVTVLSPPIAPGPSQRGRNNGCGSFLRCPGPPTRTFFARPRVHNANTLGDQAWLSTRFSSTR</sequence>
<proteinExistence type="predicted"/>
<evidence type="ECO:0000313" key="2">
    <source>
        <dbReference type="Proteomes" id="UP000800036"/>
    </source>
</evidence>
<reference evidence="1" key="1">
    <citation type="journal article" date="2020" name="Stud. Mycol.">
        <title>101 Dothideomycetes genomes: a test case for predicting lifestyles and emergence of pathogens.</title>
        <authorList>
            <person name="Haridas S."/>
            <person name="Albert R."/>
            <person name="Binder M."/>
            <person name="Bloem J."/>
            <person name="Labutti K."/>
            <person name="Salamov A."/>
            <person name="Andreopoulos B."/>
            <person name="Baker S."/>
            <person name="Barry K."/>
            <person name="Bills G."/>
            <person name="Bluhm B."/>
            <person name="Cannon C."/>
            <person name="Castanera R."/>
            <person name="Culley D."/>
            <person name="Daum C."/>
            <person name="Ezra D."/>
            <person name="Gonzalez J."/>
            <person name="Henrissat B."/>
            <person name="Kuo A."/>
            <person name="Liang C."/>
            <person name="Lipzen A."/>
            <person name="Lutzoni F."/>
            <person name="Magnuson J."/>
            <person name="Mondo S."/>
            <person name="Nolan M."/>
            <person name="Ohm R."/>
            <person name="Pangilinan J."/>
            <person name="Park H.-J."/>
            <person name="Ramirez L."/>
            <person name="Alfaro M."/>
            <person name="Sun H."/>
            <person name="Tritt A."/>
            <person name="Yoshinaga Y."/>
            <person name="Zwiers L.-H."/>
            <person name="Turgeon B."/>
            <person name="Goodwin S."/>
            <person name="Spatafora J."/>
            <person name="Crous P."/>
            <person name="Grigoriev I."/>
        </authorList>
    </citation>
    <scope>NUCLEOTIDE SEQUENCE</scope>
    <source>
        <strain evidence="1">CBS 107.79</strain>
    </source>
</reference>
<evidence type="ECO:0000313" key="1">
    <source>
        <dbReference type="EMBL" id="KAF1973910.1"/>
    </source>
</evidence>
<dbReference type="EMBL" id="ML976678">
    <property type="protein sequence ID" value="KAF1973910.1"/>
    <property type="molecule type" value="Genomic_DNA"/>
</dbReference>
<keyword evidence="2" id="KW-1185">Reference proteome</keyword>
<name>A0A6A5VB52_9PLEO</name>
<protein>
    <submittedName>
        <fullName evidence="1">Uncharacterized protein</fullName>
    </submittedName>
</protein>
<dbReference type="Proteomes" id="UP000800036">
    <property type="component" value="Unassembled WGS sequence"/>
</dbReference>
<organism evidence="1 2">
    <name type="scientific">Bimuria novae-zelandiae CBS 107.79</name>
    <dbReference type="NCBI Taxonomy" id="1447943"/>
    <lineage>
        <taxon>Eukaryota</taxon>
        <taxon>Fungi</taxon>
        <taxon>Dikarya</taxon>
        <taxon>Ascomycota</taxon>
        <taxon>Pezizomycotina</taxon>
        <taxon>Dothideomycetes</taxon>
        <taxon>Pleosporomycetidae</taxon>
        <taxon>Pleosporales</taxon>
        <taxon>Massarineae</taxon>
        <taxon>Didymosphaeriaceae</taxon>
        <taxon>Bimuria</taxon>
    </lineage>
</organism>
<accession>A0A6A5VB52</accession>